<dbReference type="AlphaFoldDB" id="A0A8J8P7D9"/>
<name>A0A8J8P7D9_HALGN</name>
<dbReference type="Proteomes" id="UP000785679">
    <property type="component" value="Unassembled WGS sequence"/>
</dbReference>
<proteinExistence type="predicted"/>
<evidence type="ECO:0000313" key="2">
    <source>
        <dbReference type="Proteomes" id="UP000785679"/>
    </source>
</evidence>
<gene>
    <name evidence="1" type="ORF">FGO68_gene4418</name>
</gene>
<organism evidence="1 2">
    <name type="scientific">Halteria grandinella</name>
    <dbReference type="NCBI Taxonomy" id="5974"/>
    <lineage>
        <taxon>Eukaryota</taxon>
        <taxon>Sar</taxon>
        <taxon>Alveolata</taxon>
        <taxon>Ciliophora</taxon>
        <taxon>Intramacronucleata</taxon>
        <taxon>Spirotrichea</taxon>
        <taxon>Stichotrichia</taxon>
        <taxon>Sporadotrichida</taxon>
        <taxon>Halteriidae</taxon>
        <taxon>Halteria</taxon>
    </lineage>
</organism>
<accession>A0A8J8P7D9</accession>
<keyword evidence="2" id="KW-1185">Reference proteome</keyword>
<reference evidence="1" key="1">
    <citation type="submission" date="2019-06" db="EMBL/GenBank/DDBJ databases">
        <authorList>
            <person name="Zheng W."/>
        </authorList>
    </citation>
    <scope>NUCLEOTIDE SEQUENCE</scope>
    <source>
        <strain evidence="1">QDHG01</strain>
    </source>
</reference>
<protein>
    <submittedName>
        <fullName evidence="1">Uncharacterized protein</fullName>
    </submittedName>
</protein>
<evidence type="ECO:0000313" key="1">
    <source>
        <dbReference type="EMBL" id="TNV87299.1"/>
    </source>
</evidence>
<dbReference type="EMBL" id="RRYP01000514">
    <property type="protein sequence ID" value="TNV87299.1"/>
    <property type="molecule type" value="Genomic_DNA"/>
</dbReference>
<comment type="caution">
    <text evidence="1">The sequence shown here is derived from an EMBL/GenBank/DDBJ whole genome shotgun (WGS) entry which is preliminary data.</text>
</comment>
<sequence>MCLPSKHIPCREIIKVSPAITHHTYCLSIQAICDCEVLCQSKCLHYFIGELATKFDSNHPLLSIARNLVI</sequence>